<evidence type="ECO:0000256" key="7">
    <source>
        <dbReference type="RuleBase" id="RU361183"/>
    </source>
</evidence>
<dbReference type="PRINTS" id="PR00480">
    <property type="entry name" value="ASTACIN"/>
</dbReference>
<comment type="caution">
    <text evidence="9">The sequence shown here is derived from an EMBL/GenBank/DDBJ whole genome shotgun (WGS) entry which is preliminary data.</text>
</comment>
<organism evidence="9 10">
    <name type="scientific">Oedothorax gibbosus</name>
    <dbReference type="NCBI Taxonomy" id="931172"/>
    <lineage>
        <taxon>Eukaryota</taxon>
        <taxon>Metazoa</taxon>
        <taxon>Ecdysozoa</taxon>
        <taxon>Arthropoda</taxon>
        <taxon>Chelicerata</taxon>
        <taxon>Arachnida</taxon>
        <taxon>Araneae</taxon>
        <taxon>Araneomorphae</taxon>
        <taxon>Entelegynae</taxon>
        <taxon>Araneoidea</taxon>
        <taxon>Linyphiidae</taxon>
        <taxon>Erigoninae</taxon>
        <taxon>Oedothorax</taxon>
    </lineage>
</organism>
<name>A0AAV6VPZ1_9ARAC</name>
<dbReference type="EC" id="3.4.24.-" evidence="7"/>
<keyword evidence="10" id="KW-1185">Reference proteome</keyword>
<evidence type="ECO:0000256" key="4">
    <source>
        <dbReference type="ARBA" id="ARBA00022833"/>
    </source>
</evidence>
<feature type="active site" evidence="6">
    <location>
        <position position="34"/>
    </location>
</feature>
<dbReference type="GO" id="GO:0006508">
    <property type="term" value="P:proteolysis"/>
    <property type="evidence" value="ECO:0007669"/>
    <property type="project" value="UniProtKB-KW"/>
</dbReference>
<feature type="domain" description="Peptidase M12A" evidence="8">
    <location>
        <begin position="1"/>
        <end position="140"/>
    </location>
</feature>
<evidence type="ECO:0000256" key="6">
    <source>
        <dbReference type="PROSITE-ProRule" id="PRU01211"/>
    </source>
</evidence>
<dbReference type="Gene3D" id="3.40.390.10">
    <property type="entry name" value="Collagenase (Catalytic Domain)"/>
    <property type="match status" value="1"/>
</dbReference>
<keyword evidence="5 6" id="KW-0482">Metalloprotease</keyword>
<dbReference type="Proteomes" id="UP000827092">
    <property type="component" value="Unassembled WGS sequence"/>
</dbReference>
<dbReference type="AlphaFoldDB" id="A0AAV6VPZ1"/>
<evidence type="ECO:0000256" key="2">
    <source>
        <dbReference type="ARBA" id="ARBA00022723"/>
    </source>
</evidence>
<evidence type="ECO:0000313" key="9">
    <source>
        <dbReference type="EMBL" id="KAG8197806.1"/>
    </source>
</evidence>
<feature type="binding site" evidence="6">
    <location>
        <position position="37"/>
    </location>
    <ligand>
        <name>Zn(2+)</name>
        <dbReference type="ChEBI" id="CHEBI:29105"/>
        <note>catalytic</note>
    </ligand>
</feature>
<dbReference type="GO" id="GO:0004222">
    <property type="term" value="F:metalloendopeptidase activity"/>
    <property type="evidence" value="ECO:0007669"/>
    <property type="project" value="UniProtKB-UniRule"/>
</dbReference>
<dbReference type="EMBL" id="JAFNEN010000050">
    <property type="protein sequence ID" value="KAG8197806.1"/>
    <property type="molecule type" value="Genomic_DNA"/>
</dbReference>
<evidence type="ECO:0000256" key="1">
    <source>
        <dbReference type="ARBA" id="ARBA00022670"/>
    </source>
</evidence>
<evidence type="ECO:0000256" key="5">
    <source>
        <dbReference type="ARBA" id="ARBA00023049"/>
    </source>
</evidence>
<dbReference type="InterPro" id="IPR024079">
    <property type="entry name" value="MetalloPept_cat_dom_sf"/>
</dbReference>
<keyword evidence="3 6" id="KW-0378">Hydrolase</keyword>
<dbReference type="PROSITE" id="PS51864">
    <property type="entry name" value="ASTACIN"/>
    <property type="match status" value="1"/>
</dbReference>
<accession>A0AAV6VPZ1</accession>
<comment type="caution">
    <text evidence="6">Lacks conserved residue(s) required for the propagation of feature annotation.</text>
</comment>
<sequence length="140" mass="15963">MISSRCFTNLGRVGGPQVISLDDPCFVENFVAHEMQHVLGVAHEHNRFDRNDYLDLKIHNINQVLKSQYEIYSPDALVNTGPFDYYSLMSYPVKVPGFDNYYGFELKQGGFNESRIGIGYYGLTPTDVQRIKTLYGSHNS</sequence>
<dbReference type="GO" id="GO:0008270">
    <property type="term" value="F:zinc ion binding"/>
    <property type="evidence" value="ECO:0007669"/>
    <property type="project" value="UniProtKB-UniRule"/>
</dbReference>
<proteinExistence type="predicted"/>
<protein>
    <recommendedName>
        <fullName evidence="7">Metalloendopeptidase</fullName>
        <ecNumber evidence="7">3.4.24.-</ecNumber>
    </recommendedName>
</protein>
<evidence type="ECO:0000256" key="3">
    <source>
        <dbReference type="ARBA" id="ARBA00022801"/>
    </source>
</evidence>
<keyword evidence="2 6" id="KW-0479">Metal-binding</keyword>
<dbReference type="PANTHER" id="PTHR10127:SF780">
    <property type="entry name" value="METALLOENDOPEPTIDASE"/>
    <property type="match status" value="1"/>
</dbReference>
<keyword evidence="4 6" id="KW-0862">Zinc</keyword>
<dbReference type="Pfam" id="PF01400">
    <property type="entry name" value="Astacin"/>
    <property type="match status" value="1"/>
</dbReference>
<feature type="binding site" evidence="6">
    <location>
        <position position="43"/>
    </location>
    <ligand>
        <name>Zn(2+)</name>
        <dbReference type="ChEBI" id="CHEBI:29105"/>
        <note>catalytic</note>
    </ligand>
</feature>
<dbReference type="InterPro" id="IPR001506">
    <property type="entry name" value="Peptidase_M12A"/>
</dbReference>
<keyword evidence="1 6" id="KW-0645">Protease</keyword>
<evidence type="ECO:0000259" key="8">
    <source>
        <dbReference type="PROSITE" id="PS51864"/>
    </source>
</evidence>
<evidence type="ECO:0000313" key="10">
    <source>
        <dbReference type="Proteomes" id="UP000827092"/>
    </source>
</evidence>
<dbReference type="SUPFAM" id="SSF55486">
    <property type="entry name" value="Metalloproteases ('zincins'), catalytic domain"/>
    <property type="match status" value="1"/>
</dbReference>
<comment type="cofactor">
    <cofactor evidence="6 7">
        <name>Zn(2+)</name>
        <dbReference type="ChEBI" id="CHEBI:29105"/>
    </cofactor>
    <text evidence="6 7">Binds 1 zinc ion per subunit.</text>
</comment>
<feature type="binding site" evidence="6">
    <location>
        <position position="33"/>
    </location>
    <ligand>
        <name>Zn(2+)</name>
        <dbReference type="ChEBI" id="CHEBI:29105"/>
        <note>catalytic</note>
    </ligand>
</feature>
<reference evidence="9 10" key="1">
    <citation type="journal article" date="2022" name="Nat. Ecol. Evol.">
        <title>A masculinizing supergene underlies an exaggerated male reproductive morph in a spider.</title>
        <authorList>
            <person name="Hendrickx F."/>
            <person name="De Corte Z."/>
            <person name="Sonet G."/>
            <person name="Van Belleghem S.M."/>
            <person name="Kostlbacher S."/>
            <person name="Vangestel C."/>
        </authorList>
    </citation>
    <scope>NUCLEOTIDE SEQUENCE [LARGE SCALE GENOMIC DNA]</scope>
    <source>
        <strain evidence="9">W744_W776</strain>
    </source>
</reference>
<dbReference type="PANTHER" id="PTHR10127">
    <property type="entry name" value="DISCOIDIN, CUB, EGF, LAMININ , AND ZINC METALLOPROTEASE DOMAIN CONTAINING"/>
    <property type="match status" value="1"/>
</dbReference>
<gene>
    <name evidence="9" type="ORF">JTE90_006506</name>
</gene>